<sequence length="468" mass="53573">IYKCLEECANNKTVMFSDFVAVASDEIIKTRSTDSARILKSSWRKWVSIVAEQMNITVNYKYENWHIIEKRLRSEKLPTVTSTPSSNKSISPPSSSSNSISSISPPSSSSNTISSRSSKSTLGIPLSDDDKIKILELYDRLENSQMWCLSSGRYVEKVMRDFSAKSNYLHLAHSLVLDLEDDHWSEWFTELELQEINAAKERQNKHLPQEMKSYLDALPESDNINVLFNYLNEQQVNPSNHRGLYFLKTTLLYSLDLFRISYLPLTDQGERDIMRRIWVIIDWAFDGSNLKVRSEKGSFASKSDKNKKRKIAAGTSMTRQRPSDIPDLLIHYDRYEFCTVEAGKTESNNTKGKNDSGKLSVNCKQMLLNLSYHAPSLQQDISIIGMGISGMKLTINELSNPKGMVCVYKKTDELYFPIHIIEWRNKMTKLCEILWIIRLETEKRFRAVCTSSGGSVPCTLTPCFQKIK</sequence>
<feature type="region of interest" description="Disordered" evidence="1">
    <location>
        <begin position="78"/>
        <end position="121"/>
    </location>
</feature>
<feature type="compositionally biased region" description="Low complexity" evidence="1">
    <location>
        <begin position="81"/>
        <end position="121"/>
    </location>
</feature>
<evidence type="ECO:0000256" key="1">
    <source>
        <dbReference type="SAM" id="MobiDB-lite"/>
    </source>
</evidence>
<reference evidence="2" key="1">
    <citation type="submission" date="2020-12" db="EMBL/GenBank/DDBJ databases">
        <title>Metabolic potential, ecology and presence of endohyphal bacteria is reflected in genomic diversity of Mucoromycotina.</title>
        <authorList>
            <person name="Muszewska A."/>
            <person name="Okrasinska A."/>
            <person name="Steczkiewicz K."/>
            <person name="Drgas O."/>
            <person name="Orlowska M."/>
            <person name="Perlinska-Lenart U."/>
            <person name="Aleksandrzak-Piekarczyk T."/>
            <person name="Szatraj K."/>
            <person name="Zielenkiewicz U."/>
            <person name="Pilsyk S."/>
            <person name="Malc E."/>
            <person name="Mieczkowski P."/>
            <person name="Kruszewska J.S."/>
            <person name="Biernat P."/>
            <person name="Pawlowska J."/>
        </authorList>
    </citation>
    <scope>NUCLEOTIDE SEQUENCE</scope>
    <source>
        <strain evidence="2">WA0000017839</strain>
    </source>
</reference>
<feature type="non-terminal residue" evidence="2">
    <location>
        <position position="1"/>
    </location>
</feature>
<keyword evidence="3" id="KW-1185">Reference proteome</keyword>
<organism evidence="2 3">
    <name type="scientific">Mucor saturninus</name>
    <dbReference type="NCBI Taxonomy" id="64648"/>
    <lineage>
        <taxon>Eukaryota</taxon>
        <taxon>Fungi</taxon>
        <taxon>Fungi incertae sedis</taxon>
        <taxon>Mucoromycota</taxon>
        <taxon>Mucoromycotina</taxon>
        <taxon>Mucoromycetes</taxon>
        <taxon>Mucorales</taxon>
        <taxon>Mucorineae</taxon>
        <taxon>Mucoraceae</taxon>
        <taxon>Mucor</taxon>
    </lineage>
</organism>
<comment type="caution">
    <text evidence="2">The sequence shown here is derived from an EMBL/GenBank/DDBJ whole genome shotgun (WGS) entry which is preliminary data.</text>
</comment>
<evidence type="ECO:0000313" key="3">
    <source>
        <dbReference type="Proteomes" id="UP000603453"/>
    </source>
</evidence>
<gene>
    <name evidence="2" type="ORF">INT47_012202</name>
</gene>
<feature type="region of interest" description="Disordered" evidence="1">
    <location>
        <begin position="296"/>
        <end position="322"/>
    </location>
</feature>
<name>A0A8H7R9F8_9FUNG</name>
<dbReference type="OrthoDB" id="2205645at2759"/>
<proteinExistence type="predicted"/>
<dbReference type="Proteomes" id="UP000603453">
    <property type="component" value="Unassembled WGS sequence"/>
</dbReference>
<evidence type="ECO:0000313" key="2">
    <source>
        <dbReference type="EMBL" id="KAG2207149.1"/>
    </source>
</evidence>
<dbReference type="EMBL" id="JAEPRD010000026">
    <property type="protein sequence ID" value="KAG2207149.1"/>
    <property type="molecule type" value="Genomic_DNA"/>
</dbReference>
<protein>
    <submittedName>
        <fullName evidence="2">Uncharacterized protein</fullName>
    </submittedName>
</protein>
<dbReference type="AlphaFoldDB" id="A0A8H7R9F8"/>
<accession>A0A8H7R9F8</accession>